<dbReference type="EMBL" id="DF838681">
    <property type="protein sequence ID" value="GAT43175.1"/>
    <property type="molecule type" value="Genomic_DNA"/>
</dbReference>
<accession>A0ABQ0KW42</accession>
<protein>
    <submittedName>
        <fullName evidence="2">Uncharacterized protein</fullName>
    </submittedName>
</protein>
<proteinExistence type="predicted"/>
<sequence length="227" mass="24903">MPEKTERTPDSTSRCRCRPLDDSGHLHPAAPPGLSTGSSPHQQPPFAVAATPVESVAASGLKRTSRRYPPLPTPVLRSLSRDHVATSPRCSPEPMALPTSTNSMYPVLESSLPPPRHHPSSHMHHPVLLVTPLLWRIGVLVHHRPRGLRTRQLCTRSSSPSPTLSGAPDCAEARWWRNTLVGWFYAGPTPHRRPERLHSRLYRGPTNSLAVRACTVGNRQLPSAGDS</sequence>
<feature type="region of interest" description="Disordered" evidence="1">
    <location>
        <begin position="1"/>
        <end position="45"/>
    </location>
</feature>
<dbReference type="Proteomes" id="UP000815677">
    <property type="component" value="Unassembled WGS sequence"/>
</dbReference>
<keyword evidence="3" id="KW-1185">Reference proteome</keyword>
<evidence type="ECO:0000256" key="1">
    <source>
        <dbReference type="SAM" id="MobiDB-lite"/>
    </source>
</evidence>
<reference evidence="2" key="1">
    <citation type="submission" date="2014-09" db="EMBL/GenBank/DDBJ databases">
        <title>Genome sequence of the luminous mushroom Mycena chlorophos for searching fungal bioluminescence genes.</title>
        <authorList>
            <person name="Tanaka Y."/>
            <person name="Kasuga D."/>
            <person name="Oba Y."/>
            <person name="Hase S."/>
            <person name="Sato K."/>
            <person name="Oba Y."/>
            <person name="Sakakibara Y."/>
        </authorList>
    </citation>
    <scope>NUCLEOTIDE SEQUENCE</scope>
</reference>
<evidence type="ECO:0000313" key="3">
    <source>
        <dbReference type="Proteomes" id="UP000815677"/>
    </source>
</evidence>
<organism evidence="2 3">
    <name type="scientific">Mycena chlorophos</name>
    <name type="common">Agaric fungus</name>
    <name type="synonym">Agaricus chlorophos</name>
    <dbReference type="NCBI Taxonomy" id="658473"/>
    <lineage>
        <taxon>Eukaryota</taxon>
        <taxon>Fungi</taxon>
        <taxon>Dikarya</taxon>
        <taxon>Basidiomycota</taxon>
        <taxon>Agaricomycotina</taxon>
        <taxon>Agaricomycetes</taxon>
        <taxon>Agaricomycetidae</taxon>
        <taxon>Agaricales</taxon>
        <taxon>Marasmiineae</taxon>
        <taxon>Mycenaceae</taxon>
        <taxon>Mycena</taxon>
    </lineage>
</organism>
<evidence type="ECO:0000313" key="2">
    <source>
        <dbReference type="EMBL" id="GAT43175.1"/>
    </source>
</evidence>
<name>A0ABQ0KW42_MYCCL</name>
<gene>
    <name evidence="2" type="ORF">MCHLO_00865</name>
</gene>
<feature type="region of interest" description="Disordered" evidence="1">
    <location>
        <begin position="58"/>
        <end position="101"/>
    </location>
</feature>